<dbReference type="RefSeq" id="WP_145959959.1">
    <property type="nucleotide sequence ID" value="NZ_AP014940.1"/>
</dbReference>
<proteinExistence type="predicted"/>
<reference evidence="1 2" key="1">
    <citation type="journal article" date="2017" name="DNA Res.">
        <title>Complete genome sequence and expression profile of the commercial lytic enzyme producer Lysobacter enzymogenes M497-1.</title>
        <authorList>
            <person name="Takami H."/>
            <person name="Toyoda A."/>
            <person name="Uchiyama I."/>
            <person name="Itoh T."/>
            <person name="Takaki Y."/>
            <person name="Arai W."/>
            <person name="Nishi S."/>
            <person name="Kawai M."/>
            <person name="Shinya K."/>
            <person name="Ikeda H."/>
        </authorList>
    </citation>
    <scope>NUCLEOTIDE SEQUENCE [LARGE SCALE GENOMIC DNA]</scope>
    <source>
        <strain evidence="1 2">M497-1</strain>
    </source>
</reference>
<name>A0AAU9ACW7_LYSEN</name>
<accession>A0AAU9ACW7</accession>
<gene>
    <name evidence="1" type="ORF">LEN_0812</name>
</gene>
<evidence type="ECO:0000313" key="1">
    <source>
        <dbReference type="EMBL" id="BAV96299.1"/>
    </source>
</evidence>
<dbReference type="EMBL" id="AP014940">
    <property type="protein sequence ID" value="BAV96299.1"/>
    <property type="molecule type" value="Genomic_DNA"/>
</dbReference>
<dbReference type="Proteomes" id="UP000218824">
    <property type="component" value="Chromosome"/>
</dbReference>
<evidence type="ECO:0000313" key="2">
    <source>
        <dbReference type="Proteomes" id="UP000218824"/>
    </source>
</evidence>
<sequence length="69" mass="7611">MKHNREIPMRNCVFRISTLAVLLVDCIVHLHKPGADTLDLYQRVRALALLGSKGGGHTVVSLQERYGAA</sequence>
<organism evidence="1 2">
    <name type="scientific">Lysobacter enzymogenes</name>
    <dbReference type="NCBI Taxonomy" id="69"/>
    <lineage>
        <taxon>Bacteria</taxon>
        <taxon>Pseudomonadati</taxon>
        <taxon>Pseudomonadota</taxon>
        <taxon>Gammaproteobacteria</taxon>
        <taxon>Lysobacterales</taxon>
        <taxon>Lysobacteraceae</taxon>
        <taxon>Lysobacter</taxon>
    </lineage>
</organism>
<dbReference type="KEGG" id="lem:LEN_0812"/>
<dbReference type="AlphaFoldDB" id="A0AAU9ACW7"/>
<dbReference type="GeneID" id="83062705"/>
<protein>
    <submittedName>
        <fullName evidence="1">Uncharacterized protein</fullName>
    </submittedName>
</protein>